<organism evidence="4 5">
    <name type="scientific">Tissierella carlieri</name>
    <dbReference type="NCBI Taxonomy" id="689904"/>
    <lineage>
        <taxon>Bacteria</taxon>
        <taxon>Bacillati</taxon>
        <taxon>Bacillota</taxon>
        <taxon>Tissierellia</taxon>
        <taxon>Tissierellales</taxon>
        <taxon>Tissierellaceae</taxon>
        <taxon>Tissierella</taxon>
    </lineage>
</organism>
<evidence type="ECO:0000256" key="3">
    <source>
        <dbReference type="ARBA" id="ARBA00022695"/>
    </source>
</evidence>
<sequence>MKEKIQEIEGVLRKYGQEHLLRHFKELSDEEKENLLDQILLIDFDLITSLYKKVINHEKNENQQDLQPLKAYEWDAIDNQEKQQLYDIGIKKIKDSKAAVILLAGGQGTRLGYSGAKGTFDIGLPSHKSLFQLQCERLINISRKCGTYINWYIMTSPVNHDETVQFFDDNNYFDYSKENITFFKQGILPTIDVNGEIFLEERGKVSMAPNGNGGCFLAIKDKGILTEMKEKGIEWIFINGIDNALVRVADPYFLGFAVKTGLPSASKVVSKKSPDEKAGILCYQNKRPAIVEYSELPVELAQKTNDDGNLIYDNANIISHLLKLEVIEEFFNYEIPFHVAHKKIPYTNISGDIEYPSEPNGYKFESFIFDIFSYVVDMAVLKVRREEEFAPVKNKDGEDSPFTAKNLVLNLHRNWLINSGVDSKLLDRKIVEISPLTSYNGEDIERELIIDKLFQSGTLLI</sequence>
<dbReference type="CDD" id="cd04193">
    <property type="entry name" value="UDPGlcNAc_PPase"/>
    <property type="match status" value="1"/>
</dbReference>
<evidence type="ECO:0000313" key="5">
    <source>
        <dbReference type="Proteomes" id="UP001524478"/>
    </source>
</evidence>
<protein>
    <submittedName>
        <fullName evidence="4">UDPGP type 1 family protein</fullName>
    </submittedName>
</protein>
<evidence type="ECO:0000256" key="2">
    <source>
        <dbReference type="ARBA" id="ARBA00022679"/>
    </source>
</evidence>
<dbReference type="PANTHER" id="PTHR11952">
    <property type="entry name" value="UDP- GLUCOSE PYROPHOSPHORYLASE"/>
    <property type="match status" value="1"/>
</dbReference>
<dbReference type="EMBL" id="JANGAC010000018">
    <property type="protein sequence ID" value="MCQ4925095.1"/>
    <property type="molecule type" value="Genomic_DNA"/>
</dbReference>
<dbReference type="Pfam" id="PF01704">
    <property type="entry name" value="UDPGP"/>
    <property type="match status" value="1"/>
</dbReference>
<keyword evidence="3" id="KW-0548">Nucleotidyltransferase</keyword>
<comment type="similarity">
    <text evidence="1">Belongs to the UDPGP type 1 family.</text>
</comment>
<evidence type="ECO:0000256" key="1">
    <source>
        <dbReference type="ARBA" id="ARBA00010401"/>
    </source>
</evidence>
<dbReference type="InterPro" id="IPR029044">
    <property type="entry name" value="Nucleotide-diphossugar_trans"/>
</dbReference>
<dbReference type="RefSeq" id="WP_256312685.1">
    <property type="nucleotide sequence ID" value="NZ_JANGAC010000018.1"/>
</dbReference>
<dbReference type="InterPro" id="IPR039741">
    <property type="entry name" value="UDP-sugar_pyrophosphorylase"/>
</dbReference>
<comment type="caution">
    <text evidence="4">The sequence shown here is derived from an EMBL/GenBank/DDBJ whole genome shotgun (WGS) entry which is preliminary data.</text>
</comment>
<evidence type="ECO:0000313" key="4">
    <source>
        <dbReference type="EMBL" id="MCQ4925095.1"/>
    </source>
</evidence>
<dbReference type="InterPro" id="IPR002618">
    <property type="entry name" value="UDPGP_fam"/>
</dbReference>
<reference evidence="4 5" key="1">
    <citation type="submission" date="2022-06" db="EMBL/GenBank/DDBJ databases">
        <title>Isolation of gut microbiota from human fecal samples.</title>
        <authorList>
            <person name="Pamer E.G."/>
            <person name="Barat B."/>
            <person name="Waligurski E."/>
            <person name="Medina S."/>
            <person name="Paddock L."/>
            <person name="Mostad J."/>
        </authorList>
    </citation>
    <scope>NUCLEOTIDE SEQUENCE [LARGE SCALE GENOMIC DNA]</scope>
    <source>
        <strain evidence="4 5">DFI.7.95</strain>
    </source>
</reference>
<dbReference type="Gene3D" id="3.90.550.10">
    <property type="entry name" value="Spore Coat Polysaccharide Biosynthesis Protein SpsA, Chain A"/>
    <property type="match status" value="1"/>
</dbReference>
<accession>A0ABT1SFP5</accession>
<gene>
    <name evidence="4" type="ORF">NE686_18480</name>
</gene>
<dbReference type="SUPFAM" id="SSF53448">
    <property type="entry name" value="Nucleotide-diphospho-sugar transferases"/>
    <property type="match status" value="1"/>
</dbReference>
<keyword evidence="5" id="KW-1185">Reference proteome</keyword>
<keyword evidence="2" id="KW-0808">Transferase</keyword>
<dbReference type="Proteomes" id="UP001524478">
    <property type="component" value="Unassembled WGS sequence"/>
</dbReference>
<dbReference type="PANTHER" id="PTHR11952:SF2">
    <property type="entry name" value="LD24639P"/>
    <property type="match status" value="1"/>
</dbReference>
<name>A0ABT1SFP5_9FIRM</name>
<proteinExistence type="inferred from homology"/>